<evidence type="ECO:0000313" key="2">
    <source>
        <dbReference type="EMBL" id="TQL48007.1"/>
    </source>
</evidence>
<accession>A0A542YIU1</accession>
<feature type="domain" description="DUF4166" evidence="1">
    <location>
        <begin position="17"/>
        <end position="196"/>
    </location>
</feature>
<dbReference type="InterPro" id="IPR025311">
    <property type="entry name" value="DUF4166"/>
</dbReference>
<reference evidence="2 3" key="1">
    <citation type="submission" date="2019-06" db="EMBL/GenBank/DDBJ databases">
        <title>Sequencing the genomes of 1000 actinobacteria strains.</title>
        <authorList>
            <person name="Klenk H.-P."/>
        </authorList>
    </citation>
    <scope>NUCLEOTIDE SEQUENCE [LARGE SCALE GENOMIC DNA]</scope>
    <source>
        <strain evidence="2 3">DSM 26477</strain>
    </source>
</reference>
<comment type="caution">
    <text evidence="2">The sequence shown here is derived from an EMBL/GenBank/DDBJ whole genome shotgun (WGS) entry which is preliminary data.</text>
</comment>
<keyword evidence="3" id="KW-1185">Reference proteome</keyword>
<evidence type="ECO:0000313" key="3">
    <source>
        <dbReference type="Proteomes" id="UP000317998"/>
    </source>
</evidence>
<dbReference type="AlphaFoldDB" id="A0A542YIU1"/>
<sequence>MPPSPYEAALGERMALLHPRLLAYFSRIPDGSHGHGEGVFHTVGTPRRWLWPILALLARRGILFPVWASEVPFTVTNSPVPHAGPAVAATRTFHFASGDRSMVDEIGWNGSALVDHLGLGNRLVAAFDAAIVDEALLLVSTGVGVRTGRNILWSPRWCAPRVSLEERFDDDAGLQRVSVVLSHPLLGRLYEYAGSFHYGIRQGEASA</sequence>
<dbReference type="EMBL" id="VFOM01000001">
    <property type="protein sequence ID" value="TQL48007.1"/>
    <property type="molecule type" value="Genomic_DNA"/>
</dbReference>
<dbReference type="RefSeq" id="WP_141880200.1">
    <property type="nucleotide sequence ID" value="NZ_VFOM01000001.1"/>
</dbReference>
<proteinExistence type="predicted"/>
<dbReference type="Pfam" id="PF13761">
    <property type="entry name" value="DUF4166"/>
    <property type="match status" value="1"/>
</dbReference>
<dbReference type="Proteomes" id="UP000317998">
    <property type="component" value="Unassembled WGS sequence"/>
</dbReference>
<dbReference type="OrthoDB" id="2448833at2"/>
<evidence type="ECO:0000259" key="1">
    <source>
        <dbReference type="Pfam" id="PF13761"/>
    </source>
</evidence>
<gene>
    <name evidence="2" type="ORF">FB562_1088</name>
</gene>
<protein>
    <submittedName>
        <fullName evidence="2">Uncharacterized protein DUF4166</fullName>
    </submittedName>
</protein>
<name>A0A542YIU1_9MICO</name>
<organism evidence="2 3">
    <name type="scientific">Homoserinimonas aerilata</name>
    <dbReference type="NCBI Taxonomy" id="1162970"/>
    <lineage>
        <taxon>Bacteria</taxon>
        <taxon>Bacillati</taxon>
        <taxon>Actinomycetota</taxon>
        <taxon>Actinomycetes</taxon>
        <taxon>Micrococcales</taxon>
        <taxon>Microbacteriaceae</taxon>
        <taxon>Homoserinimonas</taxon>
    </lineage>
</organism>